<dbReference type="InterPro" id="IPR029063">
    <property type="entry name" value="SAM-dependent_MTases_sf"/>
</dbReference>
<dbReference type="PIRSF" id="PIRSF004553">
    <property type="entry name" value="CHP00095"/>
    <property type="match status" value="1"/>
</dbReference>
<dbReference type="Pfam" id="PF03602">
    <property type="entry name" value="Cons_hypoth95"/>
    <property type="match status" value="1"/>
</dbReference>
<keyword evidence="4" id="KW-1185">Reference proteome</keyword>
<dbReference type="EMBL" id="CM001487">
    <property type="protein sequence ID" value="EIM56083.1"/>
    <property type="molecule type" value="Genomic_DNA"/>
</dbReference>
<accession>I5AQL0</accession>
<reference evidence="3 4" key="1">
    <citation type="submission" date="2010-08" db="EMBL/GenBank/DDBJ databases">
        <authorList>
            <consortium name="US DOE Joint Genome Institute (JGI-PGF)"/>
            <person name="Lucas S."/>
            <person name="Copeland A."/>
            <person name="Lapidus A."/>
            <person name="Cheng J.-F."/>
            <person name="Bruce D."/>
            <person name="Goodwin L."/>
            <person name="Pitluck S."/>
            <person name="Land M.L."/>
            <person name="Hauser L."/>
            <person name="Chang Y.-J."/>
            <person name="Anderson I.J."/>
            <person name="Johnson E."/>
            <person name="Mulhopadhyay B."/>
            <person name="Kyrpides N."/>
            <person name="Woyke T.J."/>
        </authorList>
    </citation>
    <scope>NUCLEOTIDE SEQUENCE [LARGE SCALE GENOMIC DNA]</scope>
    <source>
        <strain evidence="3 4">6</strain>
    </source>
</reference>
<sequence length="189" mass="21464">MRVIAGKCRSLPLKTLPGRDTRPTTDRIKETLFNVMQNDIPQACFLDLFAGSGAIGIEALSRGAQSCCFVDQSRKAVEVIKENLAFCRLTDQAEVYQMDAVSAVKSLANHEPFDVVFMDPPYLHDLEKEVMEALRTSSCITEDTVIVIEASRDTDFGWIEESGFECFKWKTYKTNEHLFLRKKEVQNKK</sequence>
<dbReference type="GO" id="GO:0031167">
    <property type="term" value="P:rRNA methylation"/>
    <property type="evidence" value="ECO:0007669"/>
    <property type="project" value="InterPro"/>
</dbReference>
<dbReference type="Gene3D" id="3.40.50.150">
    <property type="entry name" value="Vaccinia Virus protein VP39"/>
    <property type="match status" value="1"/>
</dbReference>
<gene>
    <name evidence="3" type="ORF">EubceDRAFT1_0223</name>
</gene>
<keyword evidence="2 3" id="KW-0808">Transferase</keyword>
<proteinExistence type="predicted"/>
<dbReference type="PANTHER" id="PTHR43542">
    <property type="entry name" value="METHYLTRANSFERASE"/>
    <property type="match status" value="1"/>
</dbReference>
<dbReference type="AlphaFoldDB" id="I5AQL0"/>
<dbReference type="SUPFAM" id="SSF53335">
    <property type="entry name" value="S-adenosyl-L-methionine-dependent methyltransferases"/>
    <property type="match status" value="1"/>
</dbReference>
<organism evidence="3 4">
    <name type="scientific">Eubacterium cellulosolvens (strain ATCC 43171 / JCM 9499 / 6)</name>
    <name type="common">Cillobacterium cellulosolvens</name>
    <dbReference type="NCBI Taxonomy" id="633697"/>
    <lineage>
        <taxon>Bacteria</taxon>
        <taxon>Bacillati</taxon>
        <taxon>Bacillota</taxon>
        <taxon>Clostridia</taxon>
        <taxon>Eubacteriales</taxon>
        <taxon>Eubacteriaceae</taxon>
        <taxon>Eubacterium</taxon>
    </lineage>
</organism>
<dbReference type="STRING" id="633697.EubceDRAFT1_0223"/>
<dbReference type="GO" id="GO:0003676">
    <property type="term" value="F:nucleic acid binding"/>
    <property type="evidence" value="ECO:0007669"/>
    <property type="project" value="InterPro"/>
</dbReference>
<dbReference type="PROSITE" id="PS00092">
    <property type="entry name" value="N6_MTASE"/>
    <property type="match status" value="1"/>
</dbReference>
<dbReference type="InterPro" id="IPR004398">
    <property type="entry name" value="RNA_MeTrfase_RsmD"/>
</dbReference>
<evidence type="ECO:0000313" key="4">
    <source>
        <dbReference type="Proteomes" id="UP000005753"/>
    </source>
</evidence>
<evidence type="ECO:0000313" key="3">
    <source>
        <dbReference type="EMBL" id="EIM56083.1"/>
    </source>
</evidence>
<dbReference type="NCBIfam" id="TIGR00095">
    <property type="entry name" value="16S rRNA (guanine(966)-N(2))-methyltransferase RsmD"/>
    <property type="match status" value="1"/>
</dbReference>
<protein>
    <submittedName>
        <fullName evidence="3">RNA methyltransferase, RsmD family</fullName>
    </submittedName>
</protein>
<dbReference type="PANTHER" id="PTHR43542:SF1">
    <property type="entry name" value="METHYLTRANSFERASE"/>
    <property type="match status" value="1"/>
</dbReference>
<dbReference type="Proteomes" id="UP000005753">
    <property type="component" value="Chromosome"/>
</dbReference>
<reference evidence="3 4" key="2">
    <citation type="submission" date="2012-02" db="EMBL/GenBank/DDBJ databases">
        <title>Improved High-Quality Draft sequence of Eubacterium cellulosolvens 6.</title>
        <authorList>
            <consortium name="US DOE Joint Genome Institute"/>
            <person name="Lucas S."/>
            <person name="Han J."/>
            <person name="Lapidus A."/>
            <person name="Cheng J.-F."/>
            <person name="Goodwin L."/>
            <person name="Pitluck S."/>
            <person name="Peters L."/>
            <person name="Mikhailova N."/>
            <person name="Gu W."/>
            <person name="Detter J.C."/>
            <person name="Han C."/>
            <person name="Tapia R."/>
            <person name="Land M."/>
            <person name="Hauser L."/>
            <person name="Kyrpides N."/>
            <person name="Ivanova N."/>
            <person name="Pagani I."/>
            <person name="Johnson E."/>
            <person name="Mukhopadhyay B."/>
            <person name="Anderson I."/>
            <person name="Woyke T."/>
        </authorList>
    </citation>
    <scope>NUCLEOTIDE SEQUENCE [LARGE SCALE GENOMIC DNA]</scope>
    <source>
        <strain evidence="3 4">6</strain>
    </source>
</reference>
<name>I5AQL0_EUBC6</name>
<dbReference type="eggNOG" id="COG0742">
    <property type="taxonomic scope" value="Bacteria"/>
</dbReference>
<dbReference type="InterPro" id="IPR002052">
    <property type="entry name" value="DNA_methylase_N6_adenine_CS"/>
</dbReference>
<dbReference type="HOGENOM" id="CLU_075826_0_2_9"/>
<dbReference type="OrthoDB" id="9803017at2"/>
<keyword evidence="1 3" id="KW-0489">Methyltransferase</keyword>
<dbReference type="CDD" id="cd02440">
    <property type="entry name" value="AdoMet_MTases"/>
    <property type="match status" value="1"/>
</dbReference>
<evidence type="ECO:0000256" key="2">
    <source>
        <dbReference type="ARBA" id="ARBA00022679"/>
    </source>
</evidence>
<dbReference type="GO" id="GO:0008168">
    <property type="term" value="F:methyltransferase activity"/>
    <property type="evidence" value="ECO:0007669"/>
    <property type="project" value="UniProtKB-KW"/>
</dbReference>
<evidence type="ECO:0000256" key="1">
    <source>
        <dbReference type="ARBA" id="ARBA00022603"/>
    </source>
</evidence>